<dbReference type="PROSITE" id="PS51903">
    <property type="entry name" value="CLP_R"/>
    <property type="match status" value="1"/>
</dbReference>
<dbReference type="InterPro" id="IPR019489">
    <property type="entry name" value="Clp_ATPase_C"/>
</dbReference>
<accession>A0A0F9QS11</accession>
<dbReference type="GO" id="GO:0016887">
    <property type="term" value="F:ATP hydrolysis activity"/>
    <property type="evidence" value="ECO:0007669"/>
    <property type="project" value="InterPro"/>
</dbReference>
<reference evidence="6" key="1">
    <citation type="journal article" date="2015" name="Nature">
        <title>Complex archaea that bridge the gap between prokaryotes and eukaryotes.</title>
        <authorList>
            <person name="Spang A."/>
            <person name="Saw J.H."/>
            <person name="Jorgensen S.L."/>
            <person name="Zaremba-Niedzwiedzka K."/>
            <person name="Martijn J."/>
            <person name="Lind A.E."/>
            <person name="van Eijk R."/>
            <person name="Schleper C."/>
            <person name="Guy L."/>
            <person name="Ettema T.J."/>
        </authorList>
    </citation>
    <scope>NUCLEOTIDE SEQUENCE</scope>
</reference>
<feature type="domain" description="Clp R" evidence="5">
    <location>
        <begin position="3"/>
        <end position="151"/>
    </location>
</feature>
<keyword evidence="1" id="KW-0677">Repeat</keyword>
<dbReference type="GO" id="GO:0005524">
    <property type="term" value="F:ATP binding"/>
    <property type="evidence" value="ECO:0007669"/>
    <property type="project" value="UniProtKB-KW"/>
</dbReference>
<keyword evidence="3" id="KW-0067">ATP-binding</keyword>
<dbReference type="Gene3D" id="3.40.50.300">
    <property type="entry name" value="P-loop containing nucleotide triphosphate hydrolases"/>
    <property type="match status" value="2"/>
</dbReference>
<dbReference type="InterPro" id="IPR003593">
    <property type="entry name" value="AAA+_ATPase"/>
</dbReference>
<dbReference type="SUPFAM" id="SSF81923">
    <property type="entry name" value="Double Clp-N motif"/>
    <property type="match status" value="1"/>
</dbReference>
<dbReference type="PANTHER" id="PTHR11638:SF111">
    <property type="entry name" value="ATP-DEPENDENT CLP PROTEASE ATP-BINDING SUBUNIT CLPA"/>
    <property type="match status" value="1"/>
</dbReference>
<dbReference type="SUPFAM" id="SSF52540">
    <property type="entry name" value="P-loop containing nucleoside triphosphate hydrolases"/>
    <property type="match status" value="2"/>
</dbReference>
<dbReference type="Gene3D" id="1.10.8.60">
    <property type="match status" value="2"/>
</dbReference>
<dbReference type="GO" id="GO:0005737">
    <property type="term" value="C:cytoplasm"/>
    <property type="evidence" value="ECO:0007669"/>
    <property type="project" value="TreeGrafter"/>
</dbReference>
<name>A0A0F9QS11_9ZZZZ</name>
<dbReference type="CDD" id="cd19499">
    <property type="entry name" value="RecA-like_ClpB_Hsp104-like"/>
    <property type="match status" value="1"/>
</dbReference>
<dbReference type="SMART" id="SM01086">
    <property type="entry name" value="ClpB_D2-small"/>
    <property type="match status" value="1"/>
</dbReference>
<dbReference type="InterPro" id="IPR036628">
    <property type="entry name" value="Clp_N_dom_sf"/>
</dbReference>
<dbReference type="Pfam" id="PF10431">
    <property type="entry name" value="ClpB_D2-small"/>
    <property type="match status" value="1"/>
</dbReference>
<evidence type="ECO:0000256" key="4">
    <source>
        <dbReference type="ARBA" id="ARBA00023186"/>
    </source>
</evidence>
<dbReference type="PROSITE" id="PS00871">
    <property type="entry name" value="CLPAB_2"/>
    <property type="match status" value="1"/>
</dbReference>
<keyword evidence="4" id="KW-0143">Chaperone</keyword>
<gene>
    <name evidence="6" type="ORF">LCGC14_0740070</name>
</gene>
<dbReference type="PRINTS" id="PR00300">
    <property type="entry name" value="CLPPROTEASEA"/>
</dbReference>
<dbReference type="Pfam" id="PF02861">
    <property type="entry name" value="Clp_N"/>
    <property type="match status" value="1"/>
</dbReference>
<keyword evidence="2" id="KW-0547">Nucleotide-binding</keyword>
<organism evidence="6">
    <name type="scientific">marine sediment metagenome</name>
    <dbReference type="NCBI Taxonomy" id="412755"/>
    <lineage>
        <taxon>unclassified sequences</taxon>
        <taxon>metagenomes</taxon>
        <taxon>ecological metagenomes</taxon>
    </lineage>
</organism>
<proteinExistence type="predicted"/>
<dbReference type="Pfam" id="PF07724">
    <property type="entry name" value="AAA_2"/>
    <property type="match status" value="1"/>
</dbReference>
<dbReference type="InterPro" id="IPR003959">
    <property type="entry name" value="ATPase_AAA_core"/>
</dbReference>
<dbReference type="AlphaFoldDB" id="A0A0F9QS11"/>
<evidence type="ECO:0000313" key="6">
    <source>
        <dbReference type="EMBL" id="KKN39767.1"/>
    </source>
</evidence>
<evidence type="ECO:0000259" key="5">
    <source>
        <dbReference type="PROSITE" id="PS51903"/>
    </source>
</evidence>
<dbReference type="CDD" id="cd00009">
    <property type="entry name" value="AAA"/>
    <property type="match status" value="1"/>
</dbReference>
<dbReference type="InterPro" id="IPR050130">
    <property type="entry name" value="ClpA_ClpB"/>
</dbReference>
<dbReference type="EMBL" id="LAZR01001744">
    <property type="protein sequence ID" value="KKN39767.1"/>
    <property type="molecule type" value="Genomic_DNA"/>
</dbReference>
<dbReference type="InterPro" id="IPR028299">
    <property type="entry name" value="ClpA/B_CS2"/>
</dbReference>
<dbReference type="InterPro" id="IPR004176">
    <property type="entry name" value="Clp_R_N"/>
</dbReference>
<evidence type="ECO:0000256" key="3">
    <source>
        <dbReference type="ARBA" id="ARBA00022840"/>
    </source>
</evidence>
<dbReference type="GO" id="GO:0034605">
    <property type="term" value="P:cellular response to heat"/>
    <property type="evidence" value="ECO:0007669"/>
    <property type="project" value="TreeGrafter"/>
</dbReference>
<sequence>MTTQNPGHQPHIREIFGRAIAIAMEGGYQYVTVEHIALSLLANKSVIDALNRCKADVAKIISEIKKAVDEQSPQFPQSSGDPIPTRAVQRIIERAIHQVGNSGKVIVEAYHIMAALFTEQDCFSVYIIEKEGVDRVSFLRNVNMSGSSAVGADGEEMAPNDIDPETGMPVQSPEGALDEFCVNLNKKAEDGEIDNLVGREKEVERVVQIICRRRKNNPLLVGESGVGKTAIAEGLALRIVEENVPDYIKDAVIYALDMGALMAGAKYRGDVEERLKAVLAGLKKINEEKKAILFIDEIHTIIGAGATQGGSMDVSNLLKPVLGSGKLRCIGSTTYDEYNKYFRKDTALRRRFQKVDIIEPTLDETKEIILGLSKYFEEYHGVKYTSEALIRAVELADKHIHDNKLPDKAIDVIDEAGAAQRLFSEDERLNTIDVLQIEEVIAKIARLPAETVSSNNKDRIKYLEEHIKNFVFGQNPAIEELVAAVELGMAGLREPGKPLGSYIFSGPTGVGKTEAAKQLAIHLGVELVRFDMSEYMERHTVAKLIGAPPGYVGHDDGDGQLIEAVDKHPHCVLLLDEVEKAHPDLFNILLQIMDGAKLTSGRGKKVDFRNVMLIMTTNAGAAEMTKQAIGFERTLNVGADEEAIKRMFAPEFRNRLDGIIAFDPLDRGTMLHIVDKFINQLQTQLDEKAIQITLDDEAKTWLARKGYDPTMGARPLARVIQEHIKKPMSKEILYGKLVDGGKVGVNVVDKKLALKFGKRVAKKAETIKSEE</sequence>
<comment type="caution">
    <text evidence="6">The sequence shown here is derived from an EMBL/GenBank/DDBJ whole genome shotgun (WGS) entry which is preliminary data.</text>
</comment>
<dbReference type="Pfam" id="PF00004">
    <property type="entry name" value="AAA"/>
    <property type="match status" value="1"/>
</dbReference>
<dbReference type="InterPro" id="IPR027417">
    <property type="entry name" value="P-loop_NTPase"/>
</dbReference>
<dbReference type="Gene3D" id="1.10.1780.10">
    <property type="entry name" value="Clp, N-terminal domain"/>
    <property type="match status" value="1"/>
</dbReference>
<evidence type="ECO:0000256" key="2">
    <source>
        <dbReference type="ARBA" id="ARBA00022741"/>
    </source>
</evidence>
<dbReference type="InterPro" id="IPR041546">
    <property type="entry name" value="ClpA/ClpB_AAA_lid"/>
</dbReference>
<dbReference type="InterPro" id="IPR001270">
    <property type="entry name" value="ClpA/B"/>
</dbReference>
<evidence type="ECO:0000256" key="1">
    <source>
        <dbReference type="ARBA" id="ARBA00022737"/>
    </source>
</evidence>
<dbReference type="Pfam" id="PF17871">
    <property type="entry name" value="AAA_lid_9"/>
    <property type="match status" value="1"/>
</dbReference>
<protein>
    <recommendedName>
        <fullName evidence="5">Clp R domain-containing protein</fullName>
    </recommendedName>
</protein>
<dbReference type="SMART" id="SM00382">
    <property type="entry name" value="AAA"/>
    <property type="match status" value="2"/>
</dbReference>
<dbReference type="PANTHER" id="PTHR11638">
    <property type="entry name" value="ATP-DEPENDENT CLP PROTEASE"/>
    <property type="match status" value="1"/>
</dbReference>